<evidence type="ECO:0000256" key="6">
    <source>
        <dbReference type="PROSITE-ProRule" id="PRU00782"/>
    </source>
</evidence>
<dbReference type="InterPro" id="IPR027417">
    <property type="entry name" value="P-loop_NTPase"/>
</dbReference>
<dbReference type="GO" id="GO:0000146">
    <property type="term" value="F:microfilament motor activity"/>
    <property type="evidence" value="ECO:0007669"/>
    <property type="project" value="TreeGrafter"/>
</dbReference>
<keyword evidence="1 6" id="KW-0547">Nucleotide-binding</keyword>
<evidence type="ECO:0000256" key="1">
    <source>
        <dbReference type="ARBA" id="ARBA00022741"/>
    </source>
</evidence>
<keyword evidence="3 6" id="KW-0518">Myosin</keyword>
<proteinExistence type="inferred from homology"/>
<dbReference type="GO" id="GO:0051015">
    <property type="term" value="F:actin filament binding"/>
    <property type="evidence" value="ECO:0007669"/>
    <property type="project" value="TreeGrafter"/>
</dbReference>
<name>A0A7S0ZVD5_NOCSC</name>
<dbReference type="EMBL" id="HBFQ01011490">
    <property type="protein sequence ID" value="CAD8833714.1"/>
    <property type="molecule type" value="Transcribed_RNA"/>
</dbReference>
<dbReference type="GO" id="GO:0005524">
    <property type="term" value="F:ATP binding"/>
    <property type="evidence" value="ECO:0007669"/>
    <property type="project" value="UniProtKB-UniRule"/>
</dbReference>
<gene>
    <name evidence="8" type="ORF">NSCI0253_LOCUS8062</name>
</gene>
<comment type="similarity">
    <text evidence="6">Belongs to the TRAFAC class myosin-kinesin ATPase superfamily. Myosin family.</text>
</comment>
<keyword evidence="2 6" id="KW-0067">ATP-binding</keyword>
<dbReference type="GO" id="GO:0007015">
    <property type="term" value="P:actin filament organization"/>
    <property type="evidence" value="ECO:0007669"/>
    <property type="project" value="TreeGrafter"/>
</dbReference>
<reference evidence="8" key="1">
    <citation type="submission" date="2021-01" db="EMBL/GenBank/DDBJ databases">
        <authorList>
            <person name="Corre E."/>
            <person name="Pelletier E."/>
            <person name="Niang G."/>
            <person name="Scheremetjew M."/>
            <person name="Finn R."/>
            <person name="Kale V."/>
            <person name="Holt S."/>
            <person name="Cochrane G."/>
            <person name="Meng A."/>
            <person name="Brown T."/>
            <person name="Cohen L."/>
        </authorList>
    </citation>
    <scope>NUCLEOTIDE SEQUENCE</scope>
</reference>
<organism evidence="8">
    <name type="scientific">Noctiluca scintillans</name>
    <name type="common">Sea sparkle</name>
    <name type="synonym">Red tide dinoflagellate</name>
    <dbReference type="NCBI Taxonomy" id="2966"/>
    <lineage>
        <taxon>Eukaryota</taxon>
        <taxon>Sar</taxon>
        <taxon>Alveolata</taxon>
        <taxon>Dinophyceae</taxon>
        <taxon>Noctilucales</taxon>
        <taxon>Noctilucaceae</taxon>
        <taxon>Noctiluca</taxon>
    </lineage>
</organism>
<dbReference type="SMART" id="SM00242">
    <property type="entry name" value="MYSc"/>
    <property type="match status" value="1"/>
</dbReference>
<dbReference type="CDD" id="cd00124">
    <property type="entry name" value="MYSc"/>
    <property type="match status" value="1"/>
</dbReference>
<dbReference type="InterPro" id="IPR001609">
    <property type="entry name" value="Myosin_head_motor_dom-like"/>
</dbReference>
<keyword evidence="4 6" id="KW-0505">Motor protein</keyword>
<dbReference type="PANTHER" id="PTHR13140">
    <property type="entry name" value="MYOSIN"/>
    <property type="match status" value="1"/>
</dbReference>
<evidence type="ECO:0000313" key="8">
    <source>
        <dbReference type="EMBL" id="CAD8833714.1"/>
    </source>
</evidence>
<dbReference type="PRINTS" id="PR00193">
    <property type="entry name" value="MYOSINHEAVY"/>
</dbReference>
<dbReference type="GO" id="GO:0016459">
    <property type="term" value="C:myosin complex"/>
    <property type="evidence" value="ECO:0007669"/>
    <property type="project" value="UniProtKB-KW"/>
</dbReference>
<dbReference type="InterPro" id="IPR036961">
    <property type="entry name" value="Kinesin_motor_dom_sf"/>
</dbReference>
<dbReference type="Gene3D" id="1.10.10.820">
    <property type="match status" value="1"/>
</dbReference>
<sequence length="886" mass="99984">MAELNQVIESLGAGASQSDRIWIEAHPKLAWAPGLVDVLTPDGKYVVLDDEGERREIAQGKAVAVDPHCLEGVPDLLRLGDFHEGGILHNVRVRYFENEIYTTLGGPILISINPYQNFPELYSIQKQNWYWQKSAAQRGVVSVDVPPHLFAVGADSYVSMLADAKDQSIIISGESGAGKTEATKYLLGYFANLQSDQQRNVRRRGSLGMSIEEQVFHSTPILEAFGNAKTIRNDNSSRFGKFTEIEFTSTGKLNSAQMRNYLLEKSRIVQQQPEERGYHAFYMLCAAAPTMEINTVLGIGAAEEHAYTRGCTTIPGVDDREMFVEMVLRLGNTGFDTDELNNMFKILAAILHLGDLQFEEYPDTTKGTKICEGTKEKGEKISELLCVEHAAVVKVFQFKTMEDPMSKKIIDMPQKAAGASNVRHSMAKVIYSSLFNWLVLRINKATEWKGATEEGKRKIGVLDIFGFEIFKENSFEQLCINFANEKLQQDFNFHMFTLEQQLYTEEGISWSHIEFPDNQDIIDALEKKPLGLFCIIDSECISPGANDDTCLRSIFSLSKSPKIIYKPGRVASSNFAVAHYAGVVVYDVVSFLEKNTDKLHGDILKLMRSSKMELVQALFAEPPQAAEPQDSSIAAQQFNSMDSPRLQQAMKTVERCATAPDLGIARRTSAPSVHEKGPVSEWERNAELSKFRTRPNTSTKRSQTVSMMFRQQLDQLVADVRNTNPRYVRCIKPNSVKRAQEFDSSDVLRQLRCAGMLESIRIRRAGYPVRTPFEEFYKRFRILCPTVSTEGKAEPNFRDLCTRLLTEVETKLKNERPLLVAHSWQVGLTKVYLKDELQQALENHVATALLDYILRLQRGCRAYLYRKHLPPPEDGQPTSYSWCTFA</sequence>
<evidence type="ECO:0000256" key="2">
    <source>
        <dbReference type="ARBA" id="ARBA00022840"/>
    </source>
</evidence>
<evidence type="ECO:0000259" key="7">
    <source>
        <dbReference type="PROSITE" id="PS51456"/>
    </source>
</evidence>
<dbReference type="AlphaFoldDB" id="A0A7S0ZVD5"/>
<protein>
    <recommendedName>
        <fullName evidence="7">Myosin motor domain-containing protein</fullName>
    </recommendedName>
</protein>
<feature type="region of interest" description="Actin-binding" evidence="6">
    <location>
        <begin position="713"/>
        <end position="735"/>
    </location>
</feature>
<evidence type="ECO:0000256" key="5">
    <source>
        <dbReference type="ARBA" id="ARBA00023203"/>
    </source>
</evidence>
<dbReference type="Pfam" id="PF00063">
    <property type="entry name" value="Myosin_head"/>
    <property type="match status" value="1"/>
</dbReference>
<feature type="binding site" evidence="6">
    <location>
        <begin position="173"/>
        <end position="180"/>
    </location>
    <ligand>
        <name>ATP</name>
        <dbReference type="ChEBI" id="CHEBI:30616"/>
    </ligand>
</feature>
<dbReference type="PROSITE" id="PS51456">
    <property type="entry name" value="MYOSIN_MOTOR"/>
    <property type="match status" value="1"/>
</dbReference>
<evidence type="ECO:0000256" key="3">
    <source>
        <dbReference type="ARBA" id="ARBA00023123"/>
    </source>
</evidence>
<dbReference type="Gene3D" id="1.20.5.4820">
    <property type="match status" value="1"/>
</dbReference>
<dbReference type="GO" id="GO:0016020">
    <property type="term" value="C:membrane"/>
    <property type="evidence" value="ECO:0007669"/>
    <property type="project" value="TreeGrafter"/>
</dbReference>
<dbReference type="Gene3D" id="1.20.58.530">
    <property type="match status" value="1"/>
</dbReference>
<accession>A0A7S0ZVD5</accession>
<keyword evidence="5 6" id="KW-0009">Actin-binding</keyword>
<dbReference type="Gene3D" id="3.40.850.10">
    <property type="entry name" value="Kinesin motor domain"/>
    <property type="match status" value="2"/>
</dbReference>
<dbReference type="SUPFAM" id="SSF52540">
    <property type="entry name" value="P-loop containing nucleoside triphosphate hydrolases"/>
    <property type="match status" value="1"/>
</dbReference>
<evidence type="ECO:0000256" key="4">
    <source>
        <dbReference type="ARBA" id="ARBA00023175"/>
    </source>
</evidence>
<dbReference type="Gene3D" id="1.20.120.720">
    <property type="entry name" value="Myosin VI head, motor domain, U50 subdomain"/>
    <property type="match status" value="1"/>
</dbReference>
<feature type="domain" description="Myosin motor" evidence="7">
    <location>
        <begin position="71"/>
        <end position="846"/>
    </location>
</feature>
<dbReference type="GO" id="GO:0005737">
    <property type="term" value="C:cytoplasm"/>
    <property type="evidence" value="ECO:0007669"/>
    <property type="project" value="TreeGrafter"/>
</dbReference>
<dbReference type="PANTHER" id="PTHR13140:SF706">
    <property type="entry name" value="DILUTE CLASS UNCONVENTIONAL MYOSIN, ISOFORM C"/>
    <property type="match status" value="1"/>
</dbReference>